<name>A0AAV5CXC2_ELECO</name>
<organism evidence="2 3">
    <name type="scientific">Eleusine coracana subsp. coracana</name>
    <dbReference type="NCBI Taxonomy" id="191504"/>
    <lineage>
        <taxon>Eukaryota</taxon>
        <taxon>Viridiplantae</taxon>
        <taxon>Streptophyta</taxon>
        <taxon>Embryophyta</taxon>
        <taxon>Tracheophyta</taxon>
        <taxon>Spermatophyta</taxon>
        <taxon>Magnoliopsida</taxon>
        <taxon>Liliopsida</taxon>
        <taxon>Poales</taxon>
        <taxon>Poaceae</taxon>
        <taxon>PACMAD clade</taxon>
        <taxon>Chloridoideae</taxon>
        <taxon>Cynodonteae</taxon>
        <taxon>Eleusininae</taxon>
        <taxon>Eleusine</taxon>
    </lineage>
</organism>
<feature type="region of interest" description="Disordered" evidence="1">
    <location>
        <begin position="97"/>
        <end position="117"/>
    </location>
</feature>
<dbReference type="AlphaFoldDB" id="A0AAV5CXC2"/>
<proteinExistence type="predicted"/>
<dbReference type="Proteomes" id="UP001054889">
    <property type="component" value="Unassembled WGS sequence"/>
</dbReference>
<evidence type="ECO:0000256" key="1">
    <source>
        <dbReference type="SAM" id="MobiDB-lite"/>
    </source>
</evidence>
<accession>A0AAV5CXC2</accession>
<protein>
    <submittedName>
        <fullName evidence="2">Uncharacterized protein</fullName>
    </submittedName>
</protein>
<feature type="compositionally biased region" description="Gly residues" evidence="1">
    <location>
        <begin position="108"/>
        <end position="117"/>
    </location>
</feature>
<evidence type="ECO:0000313" key="2">
    <source>
        <dbReference type="EMBL" id="GJN02791.1"/>
    </source>
</evidence>
<dbReference type="EMBL" id="BQKI01000009">
    <property type="protein sequence ID" value="GJN02791.1"/>
    <property type="molecule type" value="Genomic_DNA"/>
</dbReference>
<evidence type="ECO:0000313" key="3">
    <source>
        <dbReference type="Proteomes" id="UP001054889"/>
    </source>
</evidence>
<sequence>MAALLRRPPTTVPAFSSSLSFPRRRLWSPCPTSNGGARLQTEKWILARRRLHRRCKPPTCWPWRWWRPAASGRVDLARRRCLARHWWQAADRVEEAMGRREGATCGSPAGGGGGALD</sequence>
<gene>
    <name evidence="2" type="primary">ga20177</name>
    <name evidence="2" type="ORF">PR202_ga20177</name>
</gene>
<reference evidence="2" key="1">
    <citation type="journal article" date="2018" name="DNA Res.">
        <title>Multiple hybrid de novo genome assembly of finger millet, an orphan allotetraploid crop.</title>
        <authorList>
            <person name="Hatakeyama M."/>
            <person name="Aluri S."/>
            <person name="Balachadran M.T."/>
            <person name="Sivarajan S.R."/>
            <person name="Patrignani A."/>
            <person name="Gruter S."/>
            <person name="Poveda L."/>
            <person name="Shimizu-Inatsugi R."/>
            <person name="Baeten J."/>
            <person name="Francoijs K.J."/>
            <person name="Nataraja K.N."/>
            <person name="Reddy Y.A.N."/>
            <person name="Phadnis S."/>
            <person name="Ravikumar R.L."/>
            <person name="Schlapbach R."/>
            <person name="Sreeman S.M."/>
            <person name="Shimizu K.K."/>
        </authorList>
    </citation>
    <scope>NUCLEOTIDE SEQUENCE</scope>
</reference>
<reference evidence="2" key="2">
    <citation type="submission" date="2021-12" db="EMBL/GenBank/DDBJ databases">
        <title>Resequencing data analysis of finger millet.</title>
        <authorList>
            <person name="Hatakeyama M."/>
            <person name="Aluri S."/>
            <person name="Balachadran M.T."/>
            <person name="Sivarajan S.R."/>
            <person name="Poveda L."/>
            <person name="Shimizu-Inatsugi R."/>
            <person name="Schlapbach R."/>
            <person name="Sreeman S.M."/>
            <person name="Shimizu K.K."/>
        </authorList>
    </citation>
    <scope>NUCLEOTIDE SEQUENCE</scope>
</reference>
<comment type="caution">
    <text evidence="2">The sequence shown here is derived from an EMBL/GenBank/DDBJ whole genome shotgun (WGS) entry which is preliminary data.</text>
</comment>
<keyword evidence="3" id="KW-1185">Reference proteome</keyword>